<evidence type="ECO:0000256" key="2">
    <source>
        <dbReference type="ARBA" id="ARBA00012171"/>
    </source>
</evidence>
<protein>
    <recommendedName>
        <fullName evidence="2">arginine deiminase</fullName>
        <ecNumber evidence="2">3.5.3.6</ecNumber>
    </recommendedName>
</protein>
<dbReference type="AlphaFoldDB" id="A0A8G2BN07"/>
<gene>
    <name evidence="4" type="ORF">SAMN05660686_04825</name>
</gene>
<dbReference type="Gene3D" id="3.75.10.10">
    <property type="entry name" value="L-arginine/glycine Amidinotransferase, Chain A"/>
    <property type="match status" value="1"/>
</dbReference>
<dbReference type="PANTHER" id="PTHR47271">
    <property type="entry name" value="ARGININE DEIMINASE"/>
    <property type="match status" value="1"/>
</dbReference>
<evidence type="ECO:0000256" key="1">
    <source>
        <dbReference type="ARBA" id="ARBA00005213"/>
    </source>
</evidence>
<dbReference type="SUPFAM" id="SSF55909">
    <property type="entry name" value="Pentein"/>
    <property type="match status" value="1"/>
</dbReference>
<dbReference type="EMBL" id="FNBW01000022">
    <property type="protein sequence ID" value="SDG55493.1"/>
    <property type="molecule type" value="Genomic_DNA"/>
</dbReference>
<evidence type="ECO:0000313" key="4">
    <source>
        <dbReference type="EMBL" id="SDG55493.1"/>
    </source>
</evidence>
<name>A0A8G2BN07_9PROT</name>
<reference evidence="4 5" key="1">
    <citation type="submission" date="2016-10" db="EMBL/GenBank/DDBJ databases">
        <authorList>
            <person name="Varghese N."/>
            <person name="Submissions S."/>
        </authorList>
    </citation>
    <scope>NUCLEOTIDE SEQUENCE [LARGE SCALE GENOMIC DNA]</scope>
    <source>
        <strain evidence="4 5">DSM 18839</strain>
    </source>
</reference>
<dbReference type="PANTHER" id="PTHR47271:SF2">
    <property type="entry name" value="ARGININE DEIMINASE"/>
    <property type="match status" value="1"/>
</dbReference>
<sequence length="291" mass="31688">MDNTPWGCDSDYGVLRDVALRSPEHFGWFGANAVAKETLRKGITFDAKLAADQHAAFVAAFEDAGVRVHMVDPDPALRYHVYTRDPAIVTPWGVLIGQMQREQRRGEVAPTVRFHQKTGIPIWNWVTAGSLEGGDVHLLRPGVAAIGMSGNRTTKEGAEQAKAWFEAEGWECRIVPIAEHFLHLDLLISMVTESLALVCTDVVEPEIVNWLAELGIKAVPTTYADAMRLAGNCLSLGDDRVISSAEAETANAQLRSLGIKVYDPALTMFTLAGGGPRCLSQPLRRESVKAG</sequence>
<dbReference type="EC" id="3.5.3.6" evidence="2"/>
<dbReference type="RefSeq" id="WP_093154450.1">
    <property type="nucleotide sequence ID" value="NZ_FNBW01000022.1"/>
</dbReference>
<proteinExistence type="predicted"/>
<dbReference type="GO" id="GO:0019546">
    <property type="term" value="P:L-arginine deiminase pathway"/>
    <property type="evidence" value="ECO:0007669"/>
    <property type="project" value="TreeGrafter"/>
</dbReference>
<evidence type="ECO:0000256" key="3">
    <source>
        <dbReference type="ARBA" id="ARBA00049429"/>
    </source>
</evidence>
<comment type="pathway">
    <text evidence="1">Amino-acid degradation; L-arginine degradation via ADI pathway; carbamoyl phosphate from L-arginine: step 1/2.</text>
</comment>
<dbReference type="GO" id="GO:0016990">
    <property type="term" value="F:arginine deiminase activity"/>
    <property type="evidence" value="ECO:0007669"/>
    <property type="project" value="UniProtKB-EC"/>
</dbReference>
<keyword evidence="5" id="KW-1185">Reference proteome</keyword>
<comment type="caution">
    <text evidence="4">The sequence shown here is derived from an EMBL/GenBank/DDBJ whole genome shotgun (WGS) entry which is preliminary data.</text>
</comment>
<accession>A0A8G2BN07</accession>
<evidence type="ECO:0000313" key="5">
    <source>
        <dbReference type="Proteomes" id="UP000198615"/>
    </source>
</evidence>
<comment type="catalytic activity">
    <reaction evidence="3">
        <text>L-arginine + H2O = L-citrulline + NH4(+)</text>
        <dbReference type="Rhea" id="RHEA:19597"/>
        <dbReference type="ChEBI" id="CHEBI:15377"/>
        <dbReference type="ChEBI" id="CHEBI:28938"/>
        <dbReference type="ChEBI" id="CHEBI:32682"/>
        <dbReference type="ChEBI" id="CHEBI:57743"/>
        <dbReference type="EC" id="3.5.3.6"/>
    </reaction>
</comment>
<dbReference type="Pfam" id="PF19420">
    <property type="entry name" value="DDAH_eukar"/>
    <property type="match status" value="1"/>
</dbReference>
<organism evidence="4 5">
    <name type="scientific">Thalassobaculum litoreum DSM 18839</name>
    <dbReference type="NCBI Taxonomy" id="1123362"/>
    <lineage>
        <taxon>Bacteria</taxon>
        <taxon>Pseudomonadati</taxon>
        <taxon>Pseudomonadota</taxon>
        <taxon>Alphaproteobacteria</taxon>
        <taxon>Rhodospirillales</taxon>
        <taxon>Thalassobaculaceae</taxon>
        <taxon>Thalassobaculum</taxon>
    </lineage>
</organism>
<keyword evidence="4" id="KW-0378">Hydrolase</keyword>
<dbReference type="OrthoDB" id="9807502at2"/>
<dbReference type="Proteomes" id="UP000198615">
    <property type="component" value="Unassembled WGS sequence"/>
</dbReference>